<dbReference type="InterPro" id="IPR051459">
    <property type="entry name" value="Cytochrome_c-type_DH"/>
</dbReference>
<gene>
    <name evidence="7" type="ORF">CP98_02824</name>
</gene>
<keyword evidence="1 4" id="KW-0349">Heme</keyword>
<dbReference type="PANTHER" id="PTHR35008">
    <property type="entry name" value="BLL4482 PROTEIN-RELATED"/>
    <property type="match status" value="1"/>
</dbReference>
<evidence type="ECO:0000256" key="2">
    <source>
        <dbReference type="ARBA" id="ARBA00022723"/>
    </source>
</evidence>
<protein>
    <submittedName>
        <fullName evidence="7">Cytochrome c class I</fullName>
    </submittedName>
</protein>
<reference evidence="7 8" key="1">
    <citation type="submission" date="2014-03" db="EMBL/GenBank/DDBJ databases">
        <title>Genome sequence of Sphingobium yanoikuyae B1.</title>
        <authorList>
            <person name="Gan H.M."/>
            <person name="Gan H.Y."/>
            <person name="Savka M.A."/>
        </authorList>
    </citation>
    <scope>NUCLEOTIDE SEQUENCE [LARGE SCALE GENOMIC DNA]</scope>
    <source>
        <strain evidence="7 8">B1</strain>
    </source>
</reference>
<evidence type="ECO:0000313" key="8">
    <source>
        <dbReference type="Proteomes" id="UP000028534"/>
    </source>
</evidence>
<evidence type="ECO:0000256" key="5">
    <source>
        <dbReference type="SAM" id="SignalP"/>
    </source>
</evidence>
<feature type="signal peptide" evidence="5">
    <location>
        <begin position="1"/>
        <end position="26"/>
    </location>
</feature>
<dbReference type="Gene3D" id="1.10.760.10">
    <property type="entry name" value="Cytochrome c-like domain"/>
    <property type="match status" value="1"/>
</dbReference>
<dbReference type="GO" id="GO:0046872">
    <property type="term" value="F:metal ion binding"/>
    <property type="evidence" value="ECO:0007669"/>
    <property type="project" value="UniProtKB-KW"/>
</dbReference>
<dbReference type="Pfam" id="PF00034">
    <property type="entry name" value="Cytochrom_C"/>
    <property type="match status" value="1"/>
</dbReference>
<dbReference type="InterPro" id="IPR009056">
    <property type="entry name" value="Cyt_c-like_dom"/>
</dbReference>
<dbReference type="eggNOG" id="COG2010">
    <property type="taxonomic scope" value="Bacteria"/>
</dbReference>
<dbReference type="PROSITE" id="PS51007">
    <property type="entry name" value="CYTC"/>
    <property type="match status" value="1"/>
</dbReference>
<comment type="caution">
    <text evidence="7">The sequence shown here is derived from an EMBL/GenBank/DDBJ whole genome shotgun (WGS) entry which is preliminary data.</text>
</comment>
<proteinExistence type="predicted"/>
<evidence type="ECO:0000313" key="7">
    <source>
        <dbReference type="EMBL" id="KEZ18270.1"/>
    </source>
</evidence>
<keyword evidence="3 4" id="KW-0408">Iron</keyword>
<feature type="domain" description="Cytochrome c" evidence="6">
    <location>
        <begin position="23"/>
        <end position="116"/>
    </location>
</feature>
<dbReference type="GO" id="GO:0020037">
    <property type="term" value="F:heme binding"/>
    <property type="evidence" value="ECO:0007669"/>
    <property type="project" value="InterPro"/>
</dbReference>
<evidence type="ECO:0000256" key="1">
    <source>
        <dbReference type="ARBA" id="ARBA00022617"/>
    </source>
</evidence>
<dbReference type="AlphaFoldDB" id="A0A084EJX8"/>
<dbReference type="RefSeq" id="WP_037520277.1">
    <property type="nucleotide sequence ID" value="NZ_JGVR01000017.1"/>
</dbReference>
<dbReference type="InterPro" id="IPR036909">
    <property type="entry name" value="Cyt_c-like_dom_sf"/>
</dbReference>
<dbReference type="STRING" id="13690.AX777_00990"/>
<evidence type="ECO:0000256" key="3">
    <source>
        <dbReference type="ARBA" id="ARBA00023004"/>
    </source>
</evidence>
<dbReference type="Proteomes" id="UP000028534">
    <property type="component" value="Unassembled WGS sequence"/>
</dbReference>
<sequence length="159" mass="16348">MIQGIKRITLSLLAVAAAGLPGAAQATGPQTFANRCSMCHQPSGAGLPGQFPRLNGRVAQIATSPEGRRYLAMVLLYGIYGPITVDDRKITGLMPGMGTMSDQDIADVLNHAVSLKKAAKPAAPFTAAEVAKVRAGGKQTAAQVAAERGRLAGKGLIPS</sequence>
<accession>A0A084EJX8</accession>
<organism evidence="7 8">
    <name type="scientific">Sphingobium yanoikuyae</name>
    <name type="common">Sphingomonas yanoikuyae</name>
    <dbReference type="NCBI Taxonomy" id="13690"/>
    <lineage>
        <taxon>Bacteria</taxon>
        <taxon>Pseudomonadati</taxon>
        <taxon>Pseudomonadota</taxon>
        <taxon>Alphaproteobacteria</taxon>
        <taxon>Sphingomonadales</taxon>
        <taxon>Sphingomonadaceae</taxon>
        <taxon>Sphingobium</taxon>
    </lineage>
</organism>
<feature type="chain" id="PRO_5001774227" evidence="5">
    <location>
        <begin position="27"/>
        <end position="159"/>
    </location>
</feature>
<dbReference type="PANTHER" id="PTHR35008:SF9">
    <property type="entry name" value="CYTOCHROME C DOMAIN-CONTAINING PROTEIN"/>
    <property type="match status" value="1"/>
</dbReference>
<evidence type="ECO:0000256" key="4">
    <source>
        <dbReference type="PROSITE-ProRule" id="PRU00433"/>
    </source>
</evidence>
<dbReference type="SUPFAM" id="SSF46626">
    <property type="entry name" value="Cytochrome c"/>
    <property type="match status" value="1"/>
</dbReference>
<evidence type="ECO:0000259" key="6">
    <source>
        <dbReference type="PROSITE" id="PS51007"/>
    </source>
</evidence>
<keyword evidence="2 4" id="KW-0479">Metal-binding</keyword>
<dbReference type="PATRIC" id="fig|13690.10.peg.2900"/>
<dbReference type="EMBL" id="JGVR01000017">
    <property type="protein sequence ID" value="KEZ18270.1"/>
    <property type="molecule type" value="Genomic_DNA"/>
</dbReference>
<dbReference type="GO" id="GO:0009055">
    <property type="term" value="F:electron transfer activity"/>
    <property type="evidence" value="ECO:0007669"/>
    <property type="project" value="InterPro"/>
</dbReference>
<name>A0A084EJX8_SPHYA</name>
<keyword evidence="5" id="KW-0732">Signal</keyword>